<feature type="compositionally biased region" description="Pro residues" evidence="1">
    <location>
        <begin position="247"/>
        <end position="256"/>
    </location>
</feature>
<proteinExistence type="predicted"/>
<name>A0A2G5D172_AQUCA</name>
<feature type="compositionally biased region" description="Basic and acidic residues" evidence="1">
    <location>
        <begin position="151"/>
        <end position="174"/>
    </location>
</feature>
<dbReference type="OrthoDB" id="1909008at2759"/>
<dbReference type="Proteomes" id="UP000230069">
    <property type="component" value="Unassembled WGS sequence"/>
</dbReference>
<dbReference type="Pfam" id="PF01190">
    <property type="entry name" value="Pollen_Ole_e_1"/>
    <property type="match status" value="1"/>
</dbReference>
<feature type="region of interest" description="Disordered" evidence="1">
    <location>
        <begin position="118"/>
        <end position="177"/>
    </location>
</feature>
<protein>
    <submittedName>
        <fullName evidence="2">Uncharacterized protein</fullName>
    </submittedName>
</protein>
<reference evidence="2 3" key="1">
    <citation type="submission" date="2017-09" db="EMBL/GenBank/DDBJ databases">
        <title>WGS assembly of Aquilegia coerulea Goldsmith.</title>
        <authorList>
            <person name="Hodges S."/>
            <person name="Kramer E."/>
            <person name="Nordborg M."/>
            <person name="Tomkins J."/>
            <person name="Borevitz J."/>
            <person name="Derieg N."/>
            <person name="Yan J."/>
            <person name="Mihaltcheva S."/>
            <person name="Hayes R.D."/>
            <person name="Rokhsar D."/>
        </authorList>
    </citation>
    <scope>NUCLEOTIDE SEQUENCE [LARGE SCALE GENOMIC DNA]</scope>
    <source>
        <strain evidence="3">cv. Goldsmith</strain>
    </source>
</reference>
<evidence type="ECO:0000256" key="1">
    <source>
        <dbReference type="SAM" id="MobiDB-lite"/>
    </source>
</evidence>
<dbReference type="InParanoid" id="A0A2G5D172"/>
<sequence>MQCNVAALLHITWTANLPSNQRQHRTPVAFVQKTRGDAMDTGTVFCDQCKDGHSSLFDYPLSGMKVRVTCDSMEKEETTNWLGSYTVSFEGSPDLSGCYAHLLEDGQGSTNCGAVAGPAQQPMKHGHGHRTPTRHDTDTPTPVEAAAMEDEEKRIEKDEEQQREKVEDEERRVQDVSVSDTCRTPIFGMEMYAVDSLLSQPARPMSICPAVHPPPSPVGAVPSPRLPSSPVGVVPRLPSPVGGLPRPVMPPSPPAPQGQSHPYTSFRLQPAHMRFGQGQSTDATGHWCSQIQR</sequence>
<feature type="region of interest" description="Disordered" evidence="1">
    <location>
        <begin position="238"/>
        <end position="263"/>
    </location>
</feature>
<accession>A0A2G5D172</accession>
<evidence type="ECO:0000313" key="2">
    <source>
        <dbReference type="EMBL" id="PIA37261.1"/>
    </source>
</evidence>
<organism evidence="2 3">
    <name type="scientific">Aquilegia coerulea</name>
    <name type="common">Rocky mountain columbine</name>
    <dbReference type="NCBI Taxonomy" id="218851"/>
    <lineage>
        <taxon>Eukaryota</taxon>
        <taxon>Viridiplantae</taxon>
        <taxon>Streptophyta</taxon>
        <taxon>Embryophyta</taxon>
        <taxon>Tracheophyta</taxon>
        <taxon>Spermatophyta</taxon>
        <taxon>Magnoliopsida</taxon>
        <taxon>Ranunculales</taxon>
        <taxon>Ranunculaceae</taxon>
        <taxon>Thalictroideae</taxon>
        <taxon>Aquilegia</taxon>
    </lineage>
</organism>
<dbReference type="AlphaFoldDB" id="A0A2G5D172"/>
<dbReference type="EMBL" id="KZ305047">
    <property type="protein sequence ID" value="PIA37261.1"/>
    <property type="molecule type" value="Genomic_DNA"/>
</dbReference>
<dbReference type="STRING" id="218851.A0A2G5D172"/>
<evidence type="ECO:0000313" key="3">
    <source>
        <dbReference type="Proteomes" id="UP000230069"/>
    </source>
</evidence>
<gene>
    <name evidence="2" type="ORF">AQUCO_03000095v1</name>
</gene>
<keyword evidence="3" id="KW-1185">Reference proteome</keyword>